<sequence>MNPMAIMFKLLAILVVILVCAFLFGLLFKKGRGR</sequence>
<protein>
    <submittedName>
        <fullName evidence="2">Uncharacterized protein</fullName>
    </submittedName>
</protein>
<dbReference type="AlphaFoldDB" id="A0A1G9HAF5"/>
<gene>
    <name evidence="2" type="ORF">SAMN05216298_2731</name>
</gene>
<evidence type="ECO:0000256" key="1">
    <source>
        <dbReference type="SAM" id="Phobius"/>
    </source>
</evidence>
<reference evidence="3" key="1">
    <citation type="submission" date="2016-10" db="EMBL/GenBank/DDBJ databases">
        <authorList>
            <person name="Varghese N."/>
            <person name="Submissions S."/>
        </authorList>
    </citation>
    <scope>NUCLEOTIDE SEQUENCE [LARGE SCALE GENOMIC DNA]</scope>
    <source>
        <strain evidence="3">CGMCC 4.3147</strain>
    </source>
</reference>
<name>A0A1G9HAF5_9ACTN</name>
<keyword evidence="1" id="KW-0472">Membrane</keyword>
<evidence type="ECO:0000313" key="2">
    <source>
        <dbReference type="EMBL" id="SDL09961.1"/>
    </source>
</evidence>
<dbReference type="Proteomes" id="UP000198662">
    <property type="component" value="Unassembled WGS sequence"/>
</dbReference>
<keyword evidence="1" id="KW-1133">Transmembrane helix</keyword>
<dbReference type="EMBL" id="FNGF01000003">
    <property type="protein sequence ID" value="SDL09961.1"/>
    <property type="molecule type" value="Genomic_DNA"/>
</dbReference>
<feature type="transmembrane region" description="Helical" evidence="1">
    <location>
        <begin position="6"/>
        <end position="28"/>
    </location>
</feature>
<dbReference type="STRING" id="380244.SAMN05216298_2731"/>
<organism evidence="2 3">
    <name type="scientific">Glycomyces sambucus</name>
    <dbReference type="NCBI Taxonomy" id="380244"/>
    <lineage>
        <taxon>Bacteria</taxon>
        <taxon>Bacillati</taxon>
        <taxon>Actinomycetota</taxon>
        <taxon>Actinomycetes</taxon>
        <taxon>Glycomycetales</taxon>
        <taxon>Glycomycetaceae</taxon>
        <taxon>Glycomyces</taxon>
    </lineage>
</organism>
<evidence type="ECO:0000313" key="3">
    <source>
        <dbReference type="Proteomes" id="UP000198662"/>
    </source>
</evidence>
<proteinExistence type="predicted"/>
<keyword evidence="3" id="KW-1185">Reference proteome</keyword>
<keyword evidence="1" id="KW-0812">Transmembrane</keyword>
<accession>A0A1G9HAF5</accession>